<dbReference type="PANTHER" id="PTHR43736:SF1">
    <property type="entry name" value="DIHYDRONEOPTERIN TRIPHOSPHATE DIPHOSPHATASE"/>
    <property type="match status" value="1"/>
</dbReference>
<proteinExistence type="predicted"/>
<dbReference type="InterPro" id="IPR015797">
    <property type="entry name" value="NUDIX_hydrolase-like_dom_sf"/>
</dbReference>
<dbReference type="GO" id="GO:0046656">
    <property type="term" value="P:folic acid biosynthetic process"/>
    <property type="evidence" value="ECO:0007669"/>
    <property type="project" value="InterPro"/>
</dbReference>
<dbReference type="Gene3D" id="3.90.79.10">
    <property type="entry name" value="Nucleoside Triphosphate Pyrophosphohydrolase"/>
    <property type="match status" value="1"/>
</dbReference>
<feature type="binding site" evidence="2">
    <location>
        <position position="25"/>
    </location>
    <ligand>
        <name>substrate</name>
    </ligand>
</feature>
<feature type="domain" description="Nudix hydrolase" evidence="4">
    <location>
        <begin position="2"/>
        <end position="142"/>
    </location>
</feature>
<gene>
    <name evidence="5" type="primary">nudB</name>
    <name evidence="5" type="ORF">IPH26_00645</name>
</gene>
<dbReference type="Proteomes" id="UP000807785">
    <property type="component" value="Unassembled WGS sequence"/>
</dbReference>
<feature type="binding site" evidence="3">
    <location>
        <position position="56"/>
    </location>
    <ligand>
        <name>Mg(2+)</name>
        <dbReference type="ChEBI" id="CHEBI:18420"/>
    </ligand>
</feature>
<evidence type="ECO:0000256" key="3">
    <source>
        <dbReference type="PIRSR" id="PIRSR603564-2"/>
    </source>
</evidence>
<dbReference type="GO" id="GO:0046872">
    <property type="term" value="F:metal ion binding"/>
    <property type="evidence" value="ECO:0007669"/>
    <property type="project" value="UniProtKB-KW"/>
</dbReference>
<dbReference type="Pfam" id="PF00293">
    <property type="entry name" value="NUDIX"/>
    <property type="match status" value="1"/>
</dbReference>
<evidence type="ECO:0000256" key="2">
    <source>
        <dbReference type="PIRSR" id="PIRSR603564-1"/>
    </source>
</evidence>
<sequence>MGFKQPVSALVVIHSPELDVLLLERAKHPGYWQSVTGSSEVGEPIAQTARREVLEETGIDAGRFQLVDWQHSCVWEIFLEWRFRYGPGITHNTEHVFSLRVPRDTPVTISPSEHLSHIWLPWREAAVKCFSWTNRDAILELPRRFGPAAD</sequence>
<evidence type="ECO:0000313" key="5">
    <source>
        <dbReference type="EMBL" id="MBK6971520.1"/>
    </source>
</evidence>
<evidence type="ECO:0000313" key="6">
    <source>
        <dbReference type="Proteomes" id="UP000807785"/>
    </source>
</evidence>
<protein>
    <submittedName>
        <fullName evidence="5">Dihydroneopterin triphosphate diphosphatase</fullName>
        <ecNumber evidence="5">3.6.1.67</ecNumber>
    </submittedName>
</protein>
<dbReference type="PROSITE" id="PS00893">
    <property type="entry name" value="NUDIX_BOX"/>
    <property type="match status" value="1"/>
</dbReference>
<dbReference type="InterPro" id="IPR003564">
    <property type="entry name" value="DHNTPase"/>
</dbReference>
<dbReference type="GO" id="GO:0008828">
    <property type="term" value="F:dATP diphosphatase activity"/>
    <property type="evidence" value="ECO:0007669"/>
    <property type="project" value="InterPro"/>
</dbReference>
<dbReference type="PRINTS" id="PR01404">
    <property type="entry name" value="NPPPHYDRLASE"/>
</dbReference>
<accession>A0A9D7DVD2</accession>
<dbReference type="PANTHER" id="PTHR43736">
    <property type="entry name" value="ADP-RIBOSE PYROPHOSPHATASE"/>
    <property type="match status" value="1"/>
</dbReference>
<dbReference type="NCBIfam" id="NF006961">
    <property type="entry name" value="PRK09438.1"/>
    <property type="match status" value="1"/>
</dbReference>
<comment type="cofactor">
    <cofactor evidence="3">
        <name>Mg(2+)</name>
        <dbReference type="ChEBI" id="CHEBI:18420"/>
    </cofactor>
    <text evidence="3">Binds 1 Mg(2+) ion per subunit.</text>
</comment>
<organism evidence="5 6">
    <name type="scientific">Candidatus Methylophosphatis roskildensis</name>
    <dbReference type="NCBI Taxonomy" id="2899263"/>
    <lineage>
        <taxon>Bacteria</taxon>
        <taxon>Pseudomonadati</taxon>
        <taxon>Pseudomonadota</taxon>
        <taxon>Betaproteobacteria</taxon>
        <taxon>Nitrosomonadales</taxon>
        <taxon>Sterolibacteriaceae</taxon>
        <taxon>Candidatus Methylophosphatis</taxon>
    </lineage>
</organism>
<feature type="binding site" evidence="2">
    <location>
        <position position="4"/>
    </location>
    <ligand>
        <name>substrate</name>
    </ligand>
</feature>
<keyword evidence="3" id="KW-0479">Metal-binding</keyword>
<name>A0A9D7DVD2_9PROT</name>
<dbReference type="PROSITE" id="PS51462">
    <property type="entry name" value="NUDIX"/>
    <property type="match status" value="1"/>
</dbReference>
<feature type="binding site" evidence="2">
    <location>
        <position position="36"/>
    </location>
    <ligand>
        <name>substrate</name>
    </ligand>
</feature>
<keyword evidence="3" id="KW-0460">Magnesium</keyword>
<dbReference type="SUPFAM" id="SSF55811">
    <property type="entry name" value="Nudix"/>
    <property type="match status" value="1"/>
</dbReference>
<dbReference type="EMBL" id="JADJEV010000001">
    <property type="protein sequence ID" value="MBK6971520.1"/>
    <property type="molecule type" value="Genomic_DNA"/>
</dbReference>
<reference evidence="5" key="1">
    <citation type="submission" date="2020-10" db="EMBL/GenBank/DDBJ databases">
        <title>Connecting structure to function with the recovery of over 1000 high-quality activated sludge metagenome-assembled genomes encoding full-length rRNA genes using long-read sequencing.</title>
        <authorList>
            <person name="Singleton C.M."/>
            <person name="Petriglieri F."/>
            <person name="Kristensen J.M."/>
            <person name="Kirkegaard R.H."/>
            <person name="Michaelsen T.Y."/>
            <person name="Andersen M.H."/>
            <person name="Karst S.M."/>
            <person name="Dueholm M.S."/>
            <person name="Nielsen P.H."/>
            <person name="Albertsen M."/>
        </authorList>
    </citation>
    <scope>NUCLEOTIDE SEQUENCE</scope>
    <source>
        <strain evidence="5">Bjer_18-Q3-R1-45_BAT3C.347</strain>
    </source>
</reference>
<comment type="caution">
    <text evidence="5">The sequence shown here is derived from an EMBL/GenBank/DDBJ whole genome shotgun (WGS) entry which is preliminary data.</text>
</comment>
<dbReference type="AlphaFoldDB" id="A0A9D7DVD2"/>
<evidence type="ECO:0000259" key="4">
    <source>
        <dbReference type="PROSITE" id="PS51462"/>
    </source>
</evidence>
<dbReference type="CDD" id="cd04664">
    <property type="entry name" value="NUDIX_DHNTPase_like"/>
    <property type="match status" value="1"/>
</dbReference>
<keyword evidence="1 5" id="KW-0378">Hydrolase</keyword>
<dbReference type="GO" id="GO:0019177">
    <property type="term" value="F:dihydroneopterin triphosphate pyrophosphohydrolase activity"/>
    <property type="evidence" value="ECO:0007669"/>
    <property type="project" value="UniProtKB-EC"/>
</dbReference>
<dbReference type="EC" id="3.6.1.67" evidence="5"/>
<dbReference type="InterPro" id="IPR000086">
    <property type="entry name" value="NUDIX_hydrolase_dom"/>
</dbReference>
<feature type="binding site" evidence="3">
    <location>
        <position position="52"/>
    </location>
    <ligand>
        <name>Mg(2+)</name>
        <dbReference type="ChEBI" id="CHEBI:18420"/>
    </ligand>
</feature>
<dbReference type="InterPro" id="IPR020084">
    <property type="entry name" value="NUDIX_hydrolase_CS"/>
</dbReference>
<feature type="binding site" evidence="3">
    <location>
        <position position="113"/>
    </location>
    <ligand>
        <name>Mg(2+)</name>
        <dbReference type="ChEBI" id="CHEBI:18420"/>
    </ligand>
</feature>
<feature type="binding site" evidence="2">
    <location>
        <position position="131"/>
    </location>
    <ligand>
        <name>substrate</name>
    </ligand>
</feature>
<evidence type="ECO:0000256" key="1">
    <source>
        <dbReference type="ARBA" id="ARBA00022801"/>
    </source>
</evidence>